<reference evidence="2" key="1">
    <citation type="journal article" date="2014" name="Int. J. Syst. Evol. Microbiol.">
        <title>Complete genome sequence of Corynebacterium casei LMG S-19264T (=DSM 44701T), isolated from a smear-ripened cheese.</title>
        <authorList>
            <consortium name="US DOE Joint Genome Institute (JGI-PGF)"/>
            <person name="Walter F."/>
            <person name="Albersmeier A."/>
            <person name="Kalinowski J."/>
            <person name="Ruckert C."/>
        </authorList>
    </citation>
    <scope>NUCLEOTIDE SEQUENCE</scope>
    <source>
        <strain evidence="2">CGMCC 1.15330</strain>
    </source>
</reference>
<keyword evidence="1" id="KW-1133">Transmembrane helix</keyword>
<evidence type="ECO:0000256" key="1">
    <source>
        <dbReference type="SAM" id="Phobius"/>
    </source>
</evidence>
<feature type="transmembrane region" description="Helical" evidence="1">
    <location>
        <begin position="12"/>
        <end position="32"/>
    </location>
</feature>
<keyword evidence="1" id="KW-0812">Transmembrane</keyword>
<gene>
    <name evidence="2" type="ORF">GCM10011380_07310</name>
</gene>
<comment type="caution">
    <text evidence="2">The sequence shown here is derived from an EMBL/GenBank/DDBJ whole genome shotgun (WGS) entry which is preliminary data.</text>
</comment>
<evidence type="ECO:0000313" key="2">
    <source>
        <dbReference type="EMBL" id="GGB20266.1"/>
    </source>
</evidence>
<evidence type="ECO:0000313" key="3">
    <source>
        <dbReference type="Proteomes" id="UP000623067"/>
    </source>
</evidence>
<feature type="transmembrane region" description="Helical" evidence="1">
    <location>
        <begin position="38"/>
        <end position="58"/>
    </location>
</feature>
<dbReference type="AlphaFoldDB" id="A0A916SVZ6"/>
<sequence>MDRAADSRIPADSLIFGYGPMLPFVAAAIGLWALPPHWAALALQLGIVWGALILAFLAGVRRGFGFGSNAASTFAEIATMLVYFVIAGLALIVPDATARLILLFIGFAAVVLLDTRAARHGDAPAHFARLRPPQIAIALVALVAMMLRV</sequence>
<evidence type="ECO:0008006" key="4">
    <source>
        <dbReference type="Google" id="ProtNLM"/>
    </source>
</evidence>
<dbReference type="InterPro" id="IPR021836">
    <property type="entry name" value="DUF3429"/>
</dbReference>
<organism evidence="2 3">
    <name type="scientific">Sphingomonas metalli</name>
    <dbReference type="NCBI Taxonomy" id="1779358"/>
    <lineage>
        <taxon>Bacteria</taxon>
        <taxon>Pseudomonadati</taxon>
        <taxon>Pseudomonadota</taxon>
        <taxon>Alphaproteobacteria</taxon>
        <taxon>Sphingomonadales</taxon>
        <taxon>Sphingomonadaceae</taxon>
        <taxon>Sphingomonas</taxon>
    </lineage>
</organism>
<name>A0A916SVZ6_9SPHN</name>
<accession>A0A916SVZ6</accession>
<protein>
    <recommendedName>
        <fullName evidence="4">DUF3429 domain-containing protein</fullName>
    </recommendedName>
</protein>
<keyword evidence="3" id="KW-1185">Reference proteome</keyword>
<dbReference type="Proteomes" id="UP000623067">
    <property type="component" value="Unassembled WGS sequence"/>
</dbReference>
<dbReference type="RefSeq" id="WP_188657275.1">
    <property type="nucleotide sequence ID" value="NZ_BMIH01000001.1"/>
</dbReference>
<dbReference type="Pfam" id="PF11911">
    <property type="entry name" value="DUF3429"/>
    <property type="match status" value="1"/>
</dbReference>
<proteinExistence type="predicted"/>
<feature type="transmembrane region" description="Helical" evidence="1">
    <location>
        <begin position="70"/>
        <end position="92"/>
    </location>
</feature>
<keyword evidence="1" id="KW-0472">Membrane</keyword>
<reference evidence="2" key="2">
    <citation type="submission" date="2020-09" db="EMBL/GenBank/DDBJ databases">
        <authorList>
            <person name="Sun Q."/>
            <person name="Zhou Y."/>
        </authorList>
    </citation>
    <scope>NUCLEOTIDE SEQUENCE</scope>
    <source>
        <strain evidence="2">CGMCC 1.15330</strain>
    </source>
</reference>
<feature type="transmembrane region" description="Helical" evidence="1">
    <location>
        <begin position="98"/>
        <end position="118"/>
    </location>
</feature>
<dbReference type="EMBL" id="BMIH01000001">
    <property type="protein sequence ID" value="GGB20266.1"/>
    <property type="molecule type" value="Genomic_DNA"/>
</dbReference>